<dbReference type="InParanoid" id="C3ZD88"/>
<dbReference type="eggNOG" id="KOG0518">
    <property type="taxonomic scope" value="Eukaryota"/>
</dbReference>
<accession>C3ZD88</accession>
<evidence type="ECO:0000313" key="4">
    <source>
        <dbReference type="EMBL" id="EEN49443.1"/>
    </source>
</evidence>
<dbReference type="InterPro" id="IPR044801">
    <property type="entry name" value="Filamin"/>
</dbReference>
<reference evidence="4" key="1">
    <citation type="journal article" date="2008" name="Nature">
        <title>The amphioxus genome and the evolution of the chordate karyotype.</title>
        <authorList>
            <consortium name="US DOE Joint Genome Institute (JGI-PGF)"/>
            <person name="Putnam N.H."/>
            <person name="Butts T."/>
            <person name="Ferrier D.E.K."/>
            <person name="Furlong R.F."/>
            <person name="Hellsten U."/>
            <person name="Kawashima T."/>
            <person name="Robinson-Rechavi M."/>
            <person name="Shoguchi E."/>
            <person name="Terry A."/>
            <person name="Yu J.-K."/>
            <person name="Benito-Gutierrez E.L."/>
            <person name="Dubchak I."/>
            <person name="Garcia-Fernandez J."/>
            <person name="Gibson-Brown J.J."/>
            <person name="Grigoriev I.V."/>
            <person name="Horton A.C."/>
            <person name="de Jong P.J."/>
            <person name="Jurka J."/>
            <person name="Kapitonov V.V."/>
            <person name="Kohara Y."/>
            <person name="Kuroki Y."/>
            <person name="Lindquist E."/>
            <person name="Lucas S."/>
            <person name="Osoegawa K."/>
            <person name="Pennacchio L.A."/>
            <person name="Salamov A.A."/>
            <person name="Satou Y."/>
            <person name="Sauka-Spengler T."/>
            <person name="Schmutz J."/>
            <person name="Shin-I T."/>
            <person name="Toyoda A."/>
            <person name="Bronner-Fraser M."/>
            <person name="Fujiyama A."/>
            <person name="Holland L.Z."/>
            <person name="Holland P.W.H."/>
            <person name="Satoh N."/>
            <person name="Rokhsar D.S."/>
        </authorList>
    </citation>
    <scope>NUCLEOTIDE SEQUENCE [LARGE SCALE GENOMIC DNA]</scope>
    <source>
        <strain evidence="4">S238N-H82</strain>
        <tissue evidence="4">Testes</tissue>
    </source>
</reference>
<keyword evidence="2" id="KW-0677">Repeat</keyword>
<feature type="repeat" description="Filamin" evidence="3">
    <location>
        <begin position="747"/>
        <end position="812"/>
    </location>
</feature>
<feature type="repeat" description="Filamin" evidence="3">
    <location>
        <begin position="48"/>
        <end position="134"/>
    </location>
</feature>
<dbReference type="AlphaFoldDB" id="C3ZD88"/>
<dbReference type="InterPro" id="IPR001298">
    <property type="entry name" value="Filamin/ABP280_rpt"/>
</dbReference>
<dbReference type="SUPFAM" id="SSF81296">
    <property type="entry name" value="E set domains"/>
    <property type="match status" value="8"/>
</dbReference>
<feature type="repeat" description="Filamin" evidence="3">
    <location>
        <begin position="146"/>
        <end position="223"/>
    </location>
</feature>
<feature type="repeat" description="Filamin" evidence="3">
    <location>
        <begin position="565"/>
        <end position="659"/>
    </location>
</feature>
<evidence type="ECO:0000256" key="1">
    <source>
        <dbReference type="ARBA" id="ARBA00009238"/>
    </source>
</evidence>
<dbReference type="InterPro" id="IPR013783">
    <property type="entry name" value="Ig-like_fold"/>
</dbReference>
<dbReference type="PANTHER" id="PTHR38537">
    <property type="entry name" value="JITTERBUG, ISOFORM N"/>
    <property type="match status" value="1"/>
</dbReference>
<comment type="similarity">
    <text evidence="1">Belongs to the filamin family.</text>
</comment>
<feature type="repeat" description="Filamin" evidence="3">
    <location>
        <begin position="657"/>
        <end position="749"/>
    </location>
</feature>
<feature type="repeat" description="Filamin" evidence="3">
    <location>
        <begin position="322"/>
        <end position="401"/>
    </location>
</feature>
<dbReference type="InterPro" id="IPR014756">
    <property type="entry name" value="Ig_E-set"/>
</dbReference>
<protein>
    <submittedName>
        <fullName evidence="4">Uncharacterized protein</fullName>
    </submittedName>
</protein>
<proteinExistence type="inferred from homology"/>
<organism>
    <name type="scientific">Branchiostoma floridae</name>
    <name type="common">Florida lancelet</name>
    <name type="synonym">Amphioxus</name>
    <dbReference type="NCBI Taxonomy" id="7739"/>
    <lineage>
        <taxon>Eukaryota</taxon>
        <taxon>Metazoa</taxon>
        <taxon>Chordata</taxon>
        <taxon>Cephalochordata</taxon>
        <taxon>Leptocardii</taxon>
        <taxon>Amphioxiformes</taxon>
        <taxon>Branchiostomatidae</taxon>
        <taxon>Branchiostoma</taxon>
    </lineage>
</organism>
<dbReference type="GO" id="GO:0051015">
    <property type="term" value="F:actin filament binding"/>
    <property type="evidence" value="ECO:0007669"/>
    <property type="project" value="InterPro"/>
</dbReference>
<name>C3ZD88_BRAFL</name>
<evidence type="ECO:0000256" key="2">
    <source>
        <dbReference type="ARBA" id="ARBA00022737"/>
    </source>
</evidence>
<dbReference type="Pfam" id="PF00630">
    <property type="entry name" value="Filamin"/>
    <property type="match status" value="8"/>
</dbReference>
<feature type="repeat" description="Filamin" evidence="3">
    <location>
        <begin position="494"/>
        <end position="567"/>
    </location>
</feature>
<dbReference type="GO" id="GO:0030036">
    <property type="term" value="P:actin cytoskeleton organization"/>
    <property type="evidence" value="ECO:0007669"/>
    <property type="project" value="InterPro"/>
</dbReference>
<dbReference type="PANTHER" id="PTHR38537:SF16">
    <property type="entry name" value="CALPONIN-HOMOLOGY (CH) DOMAIN-CONTAINING PROTEIN"/>
    <property type="match status" value="1"/>
</dbReference>
<dbReference type="EMBL" id="GG666612">
    <property type="protein sequence ID" value="EEN49443.1"/>
    <property type="molecule type" value="Genomic_DNA"/>
</dbReference>
<dbReference type="SMART" id="SM00557">
    <property type="entry name" value="IG_FLMN"/>
    <property type="match status" value="8"/>
</dbReference>
<dbReference type="STRING" id="7739.C3ZD88"/>
<dbReference type="InterPro" id="IPR017868">
    <property type="entry name" value="Filamin/ABP280_repeat-like"/>
</dbReference>
<feature type="repeat" description="Filamin" evidence="3">
    <location>
        <begin position="399"/>
        <end position="492"/>
    </location>
</feature>
<dbReference type="Gene3D" id="2.60.40.10">
    <property type="entry name" value="Immunoglobulins"/>
    <property type="match status" value="8"/>
</dbReference>
<dbReference type="PROSITE" id="PS50194">
    <property type="entry name" value="FILAMIN_REPEAT"/>
    <property type="match status" value="9"/>
</dbReference>
<gene>
    <name evidence="4" type="ORF">BRAFLDRAFT_70788</name>
</gene>
<sequence>MDCMYDGNHANYNSAYHNASTLDATARSKIIATATRVRRDKDDPDITVLVAGNGVNVARVHMPADVRVTPLGVVTGAITVVAVGPYGNKAHCTLVKQKPGHYHGTYTPTIVGSWLVSIRIDGNAVPGKKFTCNVYDPRKVKVFDTQPGILGRLCTFGVNTREAGEGDLSVVVISPKGRIASRVRNEGLGKYRVSFSPEVVGMHKVFVNYNGDEIAESPFQIEVGNTSAISAHGKGLQRCRAGSRSTFKIKGCSGGDIKVTITGPSGATVPNITNVSGGNYVCEFTPFEAGDHEVDVQYNGESIEGCPATIQVYDPRAVVIHGVDDGVVGQQCLFQIDVSQAGAGDVQIKILNHGRPVKWKLSSIEPNKLNVSFIPERAGPHDVTVTFENDTVPGCPFRCNVIDPSRVTPIKHQPRVATAGRLTNFTVTTRDAGEGNTTFIITDPFGSVIPCRVENERHEVRAHWTPSDVGRHHVQVLFGGVEVPGSPFVVQSYDSSKISIEDLETTGRPGEMLEFTDGGASHVKSTVRKMAAERYAVTFRPESVGEHDVRVTYNGVDIPGTPFACNILNPDRVSVTGDGRKRVQLNTPYRFFVHTQGGGKGTVQCAVTGPGHVPVSCKLEDKHGGDFIGEFVPDAIGEYQIKVLFEGNEVAGSPFGISAYDVERINVRNTTYQAKLGQPARMQVDTGTAGDGSLQARVEAENTDVPCSVEKDDVSHYTIAFTPKIAVKHFIFVKFNETPLKGSPFKIDVSDPTSVAVSGAGLGIVPVGHVTNFSVDTARAGLGRGGVDVKISSKTHSAILSQVRRIKPPTLK</sequence>
<feature type="repeat" description="Filamin" evidence="3">
    <location>
        <begin position="221"/>
        <end position="312"/>
    </location>
</feature>
<evidence type="ECO:0000256" key="3">
    <source>
        <dbReference type="PROSITE-ProRule" id="PRU00087"/>
    </source>
</evidence>